<dbReference type="EMBL" id="SMKW01000085">
    <property type="protein sequence ID" value="TDD38558.1"/>
    <property type="molecule type" value="Genomic_DNA"/>
</dbReference>
<reference evidence="2 3" key="1">
    <citation type="submission" date="2019-03" db="EMBL/GenBank/DDBJ databases">
        <title>Draft genome sequences of novel Actinobacteria.</title>
        <authorList>
            <person name="Sahin N."/>
            <person name="Ay H."/>
            <person name="Saygin H."/>
        </authorList>
    </citation>
    <scope>NUCLEOTIDE SEQUENCE [LARGE SCALE GENOMIC DNA]</scope>
    <source>
        <strain evidence="2 3">7K502</strain>
    </source>
</reference>
<dbReference type="OrthoDB" id="4547231at2"/>
<dbReference type="InterPro" id="IPR035897">
    <property type="entry name" value="Toll_tir_struct_dom_sf"/>
</dbReference>
<keyword evidence="2" id="KW-0675">Receptor</keyword>
<dbReference type="Gene3D" id="3.40.50.10140">
    <property type="entry name" value="Toll/interleukin-1 receptor homology (TIR) domain"/>
    <property type="match status" value="1"/>
</dbReference>
<dbReference type="AlphaFoldDB" id="A0A4R4Y2I9"/>
<evidence type="ECO:0000259" key="1">
    <source>
        <dbReference type="PROSITE" id="PS50104"/>
    </source>
</evidence>
<proteinExistence type="predicted"/>
<gene>
    <name evidence="2" type="ORF">E1288_38535</name>
</gene>
<evidence type="ECO:0000313" key="3">
    <source>
        <dbReference type="Proteomes" id="UP000294947"/>
    </source>
</evidence>
<accession>A0A4R4Y2I9</accession>
<dbReference type="PROSITE" id="PS50104">
    <property type="entry name" value="TIR"/>
    <property type="match status" value="1"/>
</dbReference>
<protein>
    <submittedName>
        <fullName evidence="2">Toll/interleukin-1 receptor domain-containing protein</fullName>
    </submittedName>
</protein>
<sequence length="243" mass="25887">MPKIFVNYRTDDCHQAAAHIESYLSGRFGSEEVFRDSKSIRPGDNFRVRLQAASTGARALLVLIGPNWLSATDQNGNQALANEDDWIRREILNAMQSGARIIPILCGRGLPRLSAAALPPELAPLADLQALDFDTGNAETGLVRIAAELLDLVPGLADRAAKAPSSEGVYNSITGHVGNAIQLRDLHGGSITTTTFNGPTGPVSSGAGDQNNFYGDGANYIAGKNTGGIRQKFGSKRERGEDR</sequence>
<feature type="domain" description="TIR" evidence="1">
    <location>
        <begin position="1"/>
        <end position="153"/>
    </location>
</feature>
<organism evidence="2 3">
    <name type="scientific">Saccharopolyspora elongata</name>
    <dbReference type="NCBI Taxonomy" id="2530387"/>
    <lineage>
        <taxon>Bacteria</taxon>
        <taxon>Bacillati</taxon>
        <taxon>Actinomycetota</taxon>
        <taxon>Actinomycetes</taxon>
        <taxon>Pseudonocardiales</taxon>
        <taxon>Pseudonocardiaceae</taxon>
        <taxon>Saccharopolyspora</taxon>
    </lineage>
</organism>
<dbReference type="Proteomes" id="UP000294947">
    <property type="component" value="Unassembled WGS sequence"/>
</dbReference>
<dbReference type="GO" id="GO:0007165">
    <property type="term" value="P:signal transduction"/>
    <property type="evidence" value="ECO:0007669"/>
    <property type="project" value="InterPro"/>
</dbReference>
<dbReference type="InterPro" id="IPR000157">
    <property type="entry name" value="TIR_dom"/>
</dbReference>
<dbReference type="RefSeq" id="WP_132493623.1">
    <property type="nucleotide sequence ID" value="NZ_SMKW01000085.1"/>
</dbReference>
<evidence type="ECO:0000313" key="2">
    <source>
        <dbReference type="EMBL" id="TDD38558.1"/>
    </source>
</evidence>
<dbReference type="SUPFAM" id="SSF52200">
    <property type="entry name" value="Toll/Interleukin receptor TIR domain"/>
    <property type="match status" value="1"/>
</dbReference>
<keyword evidence="3" id="KW-1185">Reference proteome</keyword>
<name>A0A4R4Y2I9_9PSEU</name>
<dbReference type="Pfam" id="PF13676">
    <property type="entry name" value="TIR_2"/>
    <property type="match status" value="1"/>
</dbReference>
<comment type="caution">
    <text evidence="2">The sequence shown here is derived from an EMBL/GenBank/DDBJ whole genome shotgun (WGS) entry which is preliminary data.</text>
</comment>